<dbReference type="AlphaFoldDB" id="A0A9W8LAG0"/>
<feature type="region of interest" description="Disordered" evidence="1">
    <location>
        <begin position="353"/>
        <end position="395"/>
    </location>
</feature>
<dbReference type="EMBL" id="JANBUH010000107">
    <property type="protein sequence ID" value="KAJ2754580.1"/>
    <property type="molecule type" value="Genomic_DNA"/>
</dbReference>
<feature type="compositionally biased region" description="Basic residues" evidence="1">
    <location>
        <begin position="213"/>
        <end position="229"/>
    </location>
</feature>
<comment type="caution">
    <text evidence="2">The sequence shown here is derived from an EMBL/GenBank/DDBJ whole genome shotgun (WGS) entry which is preliminary data.</text>
</comment>
<evidence type="ECO:0000256" key="1">
    <source>
        <dbReference type="SAM" id="MobiDB-lite"/>
    </source>
</evidence>
<dbReference type="OrthoDB" id="5594466at2759"/>
<feature type="region of interest" description="Disordered" evidence="1">
    <location>
        <begin position="547"/>
        <end position="566"/>
    </location>
</feature>
<reference evidence="2" key="1">
    <citation type="submission" date="2022-07" db="EMBL/GenBank/DDBJ databases">
        <title>Phylogenomic reconstructions and comparative analyses of Kickxellomycotina fungi.</title>
        <authorList>
            <person name="Reynolds N.K."/>
            <person name="Stajich J.E."/>
            <person name="Barry K."/>
            <person name="Grigoriev I.V."/>
            <person name="Crous P."/>
            <person name="Smith M.E."/>
        </authorList>
    </citation>
    <scope>NUCLEOTIDE SEQUENCE</scope>
    <source>
        <strain evidence="2">BCRC 34297</strain>
    </source>
</reference>
<sequence>MDAEEVPQLTDSAPPPPPPPLLQAEEDATSGSSSNAPIQTDILSPAVVDDQAIVPNTPTKVAEEEEEEELDQAASDVLPAVQEMAQELADELAQGQQRTGDISGGYSTSSSLYGGSLSLVGPGGADASIGDGRTRSIIGLAPTLGGGTLSPPHTLVNSDGASMRVHTGSIRERNFNRRISAIHEDDSDVYSESRRSDSMIFSQTQQPSVSPSGRRHQANYQSHHGRRRLNNNSIRHQRRMSEDDNSCMPRLLSESDCLSIVSGISEGGASTTRVRLATDRAYDALRIGAPPAVIAAAGGGGGGGHLGFGYIHHYQGGSSQYPHRAMSFATSSDPGLPSTGSFYDYYLDPNDYVPNSGSTRDGDHDDDDDDDDDRDSDDSSECGHRHHHRRRRRRDDEDIVSLIRSDIAVYGSAVDDVKFPFLPDNFSEFSGSVVYSPNGAIGTDCGDRGLRELTEAYYAPQYQQQSQSQSPQQQQQSSEQNGSRASSNKKSRRGKDRLIIRNGKTRDLPSNTGAPIVAMANTGGGGSSQIRGNSSTSRVVRAVAAAGLPGPSNRPSRHYRRQSASEAYPSTTTVTVVAVASTSTAAAGIRQANSSNNSPAIRPNALMRFFKRITPKN</sequence>
<feature type="compositionally biased region" description="Basic and acidic residues" evidence="1">
    <location>
        <begin position="496"/>
        <end position="507"/>
    </location>
</feature>
<feature type="region of interest" description="Disordered" evidence="1">
    <location>
        <begin position="461"/>
        <end position="515"/>
    </location>
</feature>
<name>A0A9W8LAG0_9FUNG</name>
<feature type="compositionally biased region" description="Acidic residues" evidence="1">
    <location>
        <begin position="364"/>
        <end position="380"/>
    </location>
</feature>
<feature type="compositionally biased region" description="Low complexity" evidence="1">
    <location>
        <begin position="461"/>
        <end position="480"/>
    </location>
</feature>
<evidence type="ECO:0000313" key="2">
    <source>
        <dbReference type="EMBL" id="KAJ2754580.1"/>
    </source>
</evidence>
<accession>A0A9W8LAG0</accession>
<dbReference type="Proteomes" id="UP001140011">
    <property type="component" value="Unassembled WGS sequence"/>
</dbReference>
<feature type="region of interest" description="Disordered" evidence="1">
    <location>
        <begin position="1"/>
        <end position="73"/>
    </location>
</feature>
<feature type="compositionally biased region" description="Polar residues" evidence="1">
    <location>
        <begin position="199"/>
        <end position="211"/>
    </location>
</feature>
<keyword evidence="3" id="KW-1185">Reference proteome</keyword>
<feature type="compositionally biased region" description="Polar residues" evidence="1">
    <location>
        <begin position="29"/>
        <end position="42"/>
    </location>
</feature>
<organism evidence="2 3">
    <name type="scientific">Coemansia pectinata</name>
    <dbReference type="NCBI Taxonomy" id="1052879"/>
    <lineage>
        <taxon>Eukaryota</taxon>
        <taxon>Fungi</taxon>
        <taxon>Fungi incertae sedis</taxon>
        <taxon>Zoopagomycota</taxon>
        <taxon>Kickxellomycotina</taxon>
        <taxon>Kickxellomycetes</taxon>
        <taxon>Kickxellales</taxon>
        <taxon>Kickxellaceae</taxon>
        <taxon>Coemansia</taxon>
    </lineage>
</organism>
<evidence type="ECO:0000313" key="3">
    <source>
        <dbReference type="Proteomes" id="UP001140011"/>
    </source>
</evidence>
<proteinExistence type="predicted"/>
<feature type="region of interest" description="Disordered" evidence="1">
    <location>
        <begin position="188"/>
        <end position="247"/>
    </location>
</feature>
<protein>
    <submittedName>
        <fullName evidence="2">Uncharacterized protein</fullName>
    </submittedName>
</protein>
<gene>
    <name evidence="2" type="ORF">GGI19_002295</name>
</gene>
<feature type="compositionally biased region" description="Basic residues" evidence="1">
    <location>
        <begin position="384"/>
        <end position="393"/>
    </location>
</feature>